<dbReference type="Pfam" id="PF25234">
    <property type="entry name" value="Periphilin_C"/>
    <property type="match status" value="1"/>
</dbReference>
<dbReference type="PANTHER" id="PTHR15836">
    <property type="entry name" value="PERIPHILIN 1"/>
    <property type="match status" value="1"/>
</dbReference>
<keyword evidence="4" id="KW-1185">Reference proteome</keyword>
<dbReference type="AlphaFoldDB" id="A0A4W5Q5S3"/>
<feature type="domain" description="Periphilin-1 C-terminal" evidence="2">
    <location>
        <begin position="340"/>
        <end position="420"/>
    </location>
</feature>
<evidence type="ECO:0000313" key="3">
    <source>
        <dbReference type="Ensembl" id="ENSHHUP00000067854.1"/>
    </source>
</evidence>
<feature type="compositionally biased region" description="Basic and acidic residues" evidence="1">
    <location>
        <begin position="334"/>
        <end position="349"/>
    </location>
</feature>
<sequence>MLHIPKGLELYLKKKNRLFYRQKCKTTLNTHTHSAGFTFSKSHTTLRSPSATWMAYRRDRSRIREAYDELISESAGTYQRVVNVVERRTAATRPEQEYDREFEYETKRYGGIQSYHDDDQTGYRCDNIHTGSDRGYHGDMAGSIRGSNSPSPRQEDYRHPYYRGSRVDSQMGRQGEMRNSNRVGSHPSSRVQVIAPLSRTVSPAYPNLRENPEGIRRRVLGPYPASPAGDSYTRLRDRSPIRRDTPPITGPVLMRSGSNTSRRSYSPDRDQKGFSYHQKRYKEEPHSQSREPDKPRLLGHTESASLDGSPHRAVSSKEELDPTPALLAEPEDTVPAKDEADQTKKDNFKTRRSQAIAAKALEIEKLYKQDCETFGTVVKMLVVKEPSLEKLLQNPLKDNLIEIRELCLDDLRHFIIELDQVMKPEPST</sequence>
<reference evidence="3" key="2">
    <citation type="submission" date="2025-08" db="UniProtKB">
        <authorList>
            <consortium name="Ensembl"/>
        </authorList>
    </citation>
    <scope>IDENTIFICATION</scope>
</reference>
<evidence type="ECO:0000259" key="2">
    <source>
        <dbReference type="Pfam" id="PF25234"/>
    </source>
</evidence>
<dbReference type="InterPro" id="IPR028851">
    <property type="entry name" value="Pphln1"/>
</dbReference>
<dbReference type="GeneTree" id="ENSGT00390000016228"/>
<dbReference type="GO" id="GO:0097355">
    <property type="term" value="P:protein localization to heterochromatin"/>
    <property type="evidence" value="ECO:0007669"/>
    <property type="project" value="TreeGrafter"/>
</dbReference>
<protein>
    <submittedName>
        <fullName evidence="3">Periphilin 1</fullName>
    </submittedName>
</protein>
<accession>A0A4W5Q5S3</accession>
<dbReference type="Proteomes" id="UP000314982">
    <property type="component" value="Unassembled WGS sequence"/>
</dbReference>
<feature type="region of interest" description="Disordered" evidence="1">
    <location>
        <begin position="134"/>
        <end position="349"/>
    </location>
</feature>
<name>A0A4W5Q5S3_9TELE</name>
<dbReference type="Ensembl" id="ENSHHUT00000070133.1">
    <property type="protein sequence ID" value="ENSHHUP00000067854.1"/>
    <property type="gene ID" value="ENSHHUG00000039990.1"/>
</dbReference>
<proteinExistence type="predicted"/>
<organism evidence="3 4">
    <name type="scientific">Hucho hucho</name>
    <name type="common">huchen</name>
    <dbReference type="NCBI Taxonomy" id="62062"/>
    <lineage>
        <taxon>Eukaryota</taxon>
        <taxon>Metazoa</taxon>
        <taxon>Chordata</taxon>
        <taxon>Craniata</taxon>
        <taxon>Vertebrata</taxon>
        <taxon>Euteleostomi</taxon>
        <taxon>Actinopterygii</taxon>
        <taxon>Neopterygii</taxon>
        <taxon>Teleostei</taxon>
        <taxon>Protacanthopterygii</taxon>
        <taxon>Salmoniformes</taxon>
        <taxon>Salmonidae</taxon>
        <taxon>Salmoninae</taxon>
        <taxon>Hucho</taxon>
    </lineage>
</organism>
<dbReference type="GO" id="GO:0045892">
    <property type="term" value="P:negative regulation of DNA-templated transcription"/>
    <property type="evidence" value="ECO:0007669"/>
    <property type="project" value="InterPro"/>
</dbReference>
<dbReference type="GO" id="GO:0005654">
    <property type="term" value="C:nucleoplasm"/>
    <property type="evidence" value="ECO:0007669"/>
    <property type="project" value="TreeGrafter"/>
</dbReference>
<reference evidence="3" key="3">
    <citation type="submission" date="2025-09" db="UniProtKB">
        <authorList>
            <consortium name="Ensembl"/>
        </authorList>
    </citation>
    <scope>IDENTIFICATION</scope>
</reference>
<dbReference type="InterPro" id="IPR057603">
    <property type="entry name" value="Periphilin-1_C"/>
</dbReference>
<feature type="compositionally biased region" description="Polar residues" evidence="1">
    <location>
        <begin position="167"/>
        <end position="191"/>
    </location>
</feature>
<feature type="compositionally biased region" description="Basic and acidic residues" evidence="1">
    <location>
        <begin position="233"/>
        <end position="245"/>
    </location>
</feature>
<evidence type="ECO:0000313" key="4">
    <source>
        <dbReference type="Proteomes" id="UP000314982"/>
    </source>
</evidence>
<dbReference type="GO" id="GO:0045814">
    <property type="term" value="P:negative regulation of gene expression, epigenetic"/>
    <property type="evidence" value="ECO:0007669"/>
    <property type="project" value="TreeGrafter"/>
</dbReference>
<dbReference type="STRING" id="62062.ENSHHUP00000067854"/>
<reference evidence="4" key="1">
    <citation type="submission" date="2018-06" db="EMBL/GenBank/DDBJ databases">
        <title>Genome assembly of Danube salmon.</title>
        <authorList>
            <person name="Macqueen D.J."/>
            <person name="Gundappa M.K."/>
        </authorList>
    </citation>
    <scope>NUCLEOTIDE SEQUENCE [LARGE SCALE GENOMIC DNA]</scope>
</reference>
<dbReference type="PANTHER" id="PTHR15836:SF4">
    <property type="entry name" value="PERIPHILIN-1"/>
    <property type="match status" value="1"/>
</dbReference>
<evidence type="ECO:0000256" key="1">
    <source>
        <dbReference type="SAM" id="MobiDB-lite"/>
    </source>
</evidence>
<dbReference type="CDD" id="cd22896">
    <property type="entry name" value="periphilin-like"/>
    <property type="match status" value="1"/>
</dbReference>
<feature type="compositionally biased region" description="Basic and acidic residues" evidence="1">
    <location>
        <begin position="281"/>
        <end position="296"/>
    </location>
</feature>